<proteinExistence type="inferred from homology"/>
<feature type="region of interest" description="Disordered" evidence="11">
    <location>
        <begin position="375"/>
        <end position="406"/>
    </location>
</feature>
<dbReference type="PANTHER" id="PTHR47634:SF4">
    <property type="entry name" value="SRSF PROTEIN KINASE 1"/>
    <property type="match status" value="1"/>
</dbReference>
<evidence type="ECO:0000256" key="10">
    <source>
        <dbReference type="PROSITE-ProRule" id="PRU10141"/>
    </source>
</evidence>
<feature type="compositionally biased region" description="Basic and acidic residues" evidence="11">
    <location>
        <begin position="19"/>
        <end position="30"/>
    </location>
</feature>
<dbReference type="Pfam" id="PF00069">
    <property type="entry name" value="Pkinase"/>
    <property type="match status" value="1"/>
</dbReference>
<evidence type="ECO:0000256" key="2">
    <source>
        <dbReference type="ARBA" id="ARBA00022527"/>
    </source>
</evidence>
<accession>A0A2K5HY64</accession>
<dbReference type="STRING" id="336983.ENSCANP00000009324"/>
<dbReference type="InterPro" id="IPR008271">
    <property type="entry name" value="Ser/Thr_kinase_AS"/>
</dbReference>
<evidence type="ECO:0000256" key="5">
    <source>
        <dbReference type="ARBA" id="ARBA00022777"/>
    </source>
</evidence>
<keyword evidence="3" id="KW-0808">Transferase</keyword>
<dbReference type="InterPro" id="IPR000719">
    <property type="entry name" value="Prot_kinase_dom"/>
</dbReference>
<evidence type="ECO:0000256" key="3">
    <source>
        <dbReference type="ARBA" id="ARBA00022679"/>
    </source>
</evidence>
<reference evidence="13" key="2">
    <citation type="submission" date="2025-09" db="UniProtKB">
        <authorList>
            <consortium name="Ensembl"/>
        </authorList>
    </citation>
    <scope>IDENTIFICATION</scope>
</reference>
<protein>
    <recommendedName>
        <fullName evidence="1">non-specific serine/threonine protein kinase</fullName>
        <ecNumber evidence="1">2.7.11.1</ecNumber>
    </recommendedName>
</protein>
<dbReference type="InterPro" id="IPR011009">
    <property type="entry name" value="Kinase-like_dom_sf"/>
</dbReference>
<dbReference type="GO" id="GO:0005524">
    <property type="term" value="F:ATP binding"/>
    <property type="evidence" value="ECO:0007669"/>
    <property type="project" value="UniProtKB-UniRule"/>
</dbReference>
<dbReference type="InterPro" id="IPR017441">
    <property type="entry name" value="Protein_kinase_ATP_BS"/>
</dbReference>
<dbReference type="FunFam" id="3.30.200.20:FF:000163">
    <property type="entry name" value="SRSF protein kinase 2 isoform X1"/>
    <property type="match status" value="1"/>
</dbReference>
<feature type="region of interest" description="Disordered" evidence="11">
    <location>
        <begin position="1"/>
        <end position="42"/>
    </location>
</feature>
<keyword evidence="4 10" id="KW-0547">Nucleotide-binding</keyword>
<organism evidence="13 14">
    <name type="scientific">Colobus angolensis palliatus</name>
    <name type="common">Peters' Angolan colobus</name>
    <dbReference type="NCBI Taxonomy" id="336983"/>
    <lineage>
        <taxon>Eukaryota</taxon>
        <taxon>Metazoa</taxon>
        <taxon>Chordata</taxon>
        <taxon>Craniata</taxon>
        <taxon>Vertebrata</taxon>
        <taxon>Euteleostomi</taxon>
        <taxon>Mammalia</taxon>
        <taxon>Eutheria</taxon>
        <taxon>Euarchontoglires</taxon>
        <taxon>Primates</taxon>
        <taxon>Haplorrhini</taxon>
        <taxon>Catarrhini</taxon>
        <taxon>Cercopithecidae</taxon>
        <taxon>Colobinae</taxon>
        <taxon>Colobus</taxon>
    </lineage>
</organism>
<dbReference type="Gene3D" id="3.30.200.20">
    <property type="entry name" value="Phosphorylase Kinase, domain 1"/>
    <property type="match status" value="1"/>
</dbReference>
<comment type="catalytic activity">
    <reaction evidence="9">
        <text>L-seryl-[protein] + ATP = O-phospho-L-seryl-[protein] + ADP + H(+)</text>
        <dbReference type="Rhea" id="RHEA:17989"/>
        <dbReference type="Rhea" id="RHEA-COMP:9863"/>
        <dbReference type="Rhea" id="RHEA-COMP:11604"/>
        <dbReference type="ChEBI" id="CHEBI:15378"/>
        <dbReference type="ChEBI" id="CHEBI:29999"/>
        <dbReference type="ChEBI" id="CHEBI:30616"/>
        <dbReference type="ChEBI" id="CHEBI:83421"/>
        <dbReference type="ChEBI" id="CHEBI:456216"/>
        <dbReference type="EC" id="2.7.11.1"/>
    </reaction>
</comment>
<dbReference type="SMART" id="SM00220">
    <property type="entry name" value="S_TKc"/>
    <property type="match status" value="1"/>
</dbReference>
<dbReference type="GO" id="GO:0050684">
    <property type="term" value="P:regulation of mRNA processing"/>
    <property type="evidence" value="ECO:0007669"/>
    <property type="project" value="TreeGrafter"/>
</dbReference>
<dbReference type="Gene3D" id="1.10.510.10">
    <property type="entry name" value="Transferase(Phosphotransferase) domain 1"/>
    <property type="match status" value="3"/>
</dbReference>
<evidence type="ECO:0000259" key="12">
    <source>
        <dbReference type="PROSITE" id="PS50011"/>
    </source>
</evidence>
<evidence type="ECO:0000256" key="9">
    <source>
        <dbReference type="ARBA" id="ARBA00048679"/>
    </source>
</evidence>
<dbReference type="PROSITE" id="PS50011">
    <property type="entry name" value="PROTEIN_KINASE_DOM"/>
    <property type="match status" value="1"/>
</dbReference>
<feature type="compositionally biased region" description="Polar residues" evidence="11">
    <location>
        <begin position="375"/>
        <end position="388"/>
    </location>
</feature>
<dbReference type="PROSITE" id="PS00107">
    <property type="entry name" value="PROTEIN_KINASE_ATP"/>
    <property type="match status" value="1"/>
</dbReference>
<dbReference type="GO" id="GO:0004674">
    <property type="term" value="F:protein serine/threonine kinase activity"/>
    <property type="evidence" value="ECO:0007669"/>
    <property type="project" value="UniProtKB-KW"/>
</dbReference>
<dbReference type="GO" id="GO:0005737">
    <property type="term" value="C:cytoplasm"/>
    <property type="evidence" value="ECO:0007669"/>
    <property type="project" value="TreeGrafter"/>
</dbReference>
<feature type="region of interest" description="Disordered" evidence="11">
    <location>
        <begin position="202"/>
        <end position="294"/>
    </location>
</feature>
<reference evidence="13" key="1">
    <citation type="submission" date="2025-08" db="UniProtKB">
        <authorList>
            <consortium name="Ensembl"/>
        </authorList>
    </citation>
    <scope>IDENTIFICATION</scope>
</reference>
<dbReference type="PROSITE" id="PS00108">
    <property type="entry name" value="PROTEIN_KINASE_ST"/>
    <property type="match status" value="1"/>
</dbReference>
<dbReference type="OMA" id="NEQYFWR"/>
<keyword evidence="6 10" id="KW-0067">ATP-binding</keyword>
<evidence type="ECO:0000256" key="8">
    <source>
        <dbReference type="ARBA" id="ARBA00047899"/>
    </source>
</evidence>
<feature type="domain" description="Protein kinase" evidence="12">
    <location>
        <begin position="62"/>
        <end position="351"/>
    </location>
</feature>
<dbReference type="FunFam" id="1.10.510.10:FF:000275">
    <property type="entry name" value="SRSF protein kinase 2 isoform X3"/>
    <property type="match status" value="1"/>
</dbReference>
<comment type="catalytic activity">
    <reaction evidence="8">
        <text>L-threonyl-[protein] + ATP = O-phospho-L-threonyl-[protein] + ADP + H(+)</text>
        <dbReference type="Rhea" id="RHEA:46608"/>
        <dbReference type="Rhea" id="RHEA-COMP:11060"/>
        <dbReference type="Rhea" id="RHEA-COMP:11605"/>
        <dbReference type="ChEBI" id="CHEBI:15378"/>
        <dbReference type="ChEBI" id="CHEBI:30013"/>
        <dbReference type="ChEBI" id="CHEBI:30616"/>
        <dbReference type="ChEBI" id="CHEBI:61977"/>
        <dbReference type="ChEBI" id="CHEBI:456216"/>
        <dbReference type="EC" id="2.7.11.1"/>
    </reaction>
</comment>
<dbReference type="GO" id="GO:0005634">
    <property type="term" value="C:nucleus"/>
    <property type="evidence" value="ECO:0007669"/>
    <property type="project" value="TreeGrafter"/>
</dbReference>
<dbReference type="InterPro" id="IPR051334">
    <property type="entry name" value="SRPK"/>
</dbReference>
<dbReference type="GO" id="GO:0000245">
    <property type="term" value="P:spliceosomal complex assembly"/>
    <property type="evidence" value="ECO:0007669"/>
    <property type="project" value="TreeGrafter"/>
</dbReference>
<keyword evidence="2" id="KW-0723">Serine/threonine-protein kinase</keyword>
<evidence type="ECO:0000313" key="14">
    <source>
        <dbReference type="Proteomes" id="UP000233080"/>
    </source>
</evidence>
<feature type="compositionally biased region" description="Basic residues" evidence="11">
    <location>
        <begin position="225"/>
        <end position="237"/>
    </location>
</feature>
<evidence type="ECO:0000256" key="6">
    <source>
        <dbReference type="ARBA" id="ARBA00022840"/>
    </source>
</evidence>
<name>A0A2K5HY64_COLAP</name>
<sequence>KDKAQRKSETQHRGSALHSESDLPEQKEEILGSGDDEQEDPNDYCKGGYHLVKIGDLFNGRYHVIQKLGWGHFSTVWLSWDIQGKKFVAMKVVKSAEHYTETSARSSDPNDSNREMVVQLLDDFKISGVNGTHICMVFEVLGHHLLKWIMKSNYHKLLQGVDYLHTKCRIIHADIKPENILLSVNEQYFWRLAAEVTEWQQSGAPLPSGSEVSTAPQPKPADKMSKKKKKKLKKKQKCQVELLEKRIESGPGQKRPNKQGESESPVERPLKENPPNKMAQEKLEESSTIGQDQTLMERDTEGGAAEINCNGVIEVINYTQNRNNETLRHKEDLHNANDCDVQNLNQESSFLSAQNGDSSTSQETDSCTPITSEVSDSMVYQSSSTQEHNGPLDNKGKSTAGNFPVNSLEPKNAEKLKVKIADLGNACWVHKHFTEDIQMRQYHSLEVLIGSDAYLFERHSGEEYTQEEDHIALIIELLGKVPCKLIVAGKYYKEFFTKKGDLKLEKYEWSQEEAAGFTEFLLLMVKLIPEKTAIAAKCLWCLWLNS</sequence>
<dbReference type="Proteomes" id="UP000233080">
    <property type="component" value="Unassembled WGS sequence"/>
</dbReference>
<dbReference type="EC" id="2.7.11.1" evidence="1"/>
<feature type="compositionally biased region" description="Basic and acidic residues" evidence="11">
    <location>
        <begin position="258"/>
        <end position="271"/>
    </location>
</feature>
<dbReference type="AlphaFoldDB" id="A0A2K5HY64"/>
<feature type="compositionally biased region" description="Basic and acidic residues" evidence="11">
    <location>
        <begin position="1"/>
        <end position="12"/>
    </location>
</feature>
<keyword evidence="5" id="KW-0418">Kinase</keyword>
<keyword evidence="14" id="KW-1185">Reference proteome</keyword>
<evidence type="ECO:0000313" key="13">
    <source>
        <dbReference type="Ensembl" id="ENSCANP00000009324.1"/>
    </source>
</evidence>
<dbReference type="Ensembl" id="ENSCANT00000032195.1">
    <property type="protein sequence ID" value="ENSCANP00000009324.1"/>
    <property type="gene ID" value="ENSCANG00000028025.1"/>
</dbReference>
<feature type="binding site" evidence="10">
    <location>
        <position position="91"/>
    </location>
    <ligand>
        <name>ATP</name>
        <dbReference type="ChEBI" id="CHEBI:30616"/>
    </ligand>
</feature>
<dbReference type="PANTHER" id="PTHR47634">
    <property type="entry name" value="PROTEIN KINASE DOMAIN-CONTAINING PROTEIN-RELATED"/>
    <property type="match status" value="1"/>
</dbReference>
<comment type="similarity">
    <text evidence="7">Belongs to the protein kinase superfamily. CMGC Ser/Thr protein kinase family.</text>
</comment>
<evidence type="ECO:0000256" key="7">
    <source>
        <dbReference type="ARBA" id="ARBA00023596"/>
    </source>
</evidence>
<evidence type="ECO:0000256" key="4">
    <source>
        <dbReference type="ARBA" id="ARBA00022741"/>
    </source>
</evidence>
<dbReference type="GO" id="GO:0035556">
    <property type="term" value="P:intracellular signal transduction"/>
    <property type="evidence" value="ECO:0007669"/>
    <property type="project" value="TreeGrafter"/>
</dbReference>
<dbReference type="SUPFAM" id="SSF56112">
    <property type="entry name" value="Protein kinase-like (PK-like)"/>
    <property type="match status" value="1"/>
</dbReference>
<evidence type="ECO:0000256" key="11">
    <source>
        <dbReference type="SAM" id="MobiDB-lite"/>
    </source>
</evidence>
<evidence type="ECO:0000256" key="1">
    <source>
        <dbReference type="ARBA" id="ARBA00012513"/>
    </source>
</evidence>